<dbReference type="PANTHER" id="PTHR31286">
    <property type="entry name" value="GLYCINE-RICH CELL WALL STRUCTURAL PROTEIN 1.8-LIKE"/>
    <property type="match status" value="1"/>
</dbReference>
<comment type="caution">
    <text evidence="2">The sequence shown here is derived from an EMBL/GenBank/DDBJ whole genome shotgun (WGS) entry which is preliminary data.</text>
</comment>
<dbReference type="InterPro" id="IPR025836">
    <property type="entry name" value="Zn_knuckle_CX2CX4HX4C"/>
</dbReference>
<keyword evidence="3" id="KW-1185">Reference proteome</keyword>
<feature type="domain" description="Zinc knuckle CX2CX4HX4C" evidence="1">
    <location>
        <begin position="38"/>
        <end position="82"/>
    </location>
</feature>
<proteinExistence type="predicted"/>
<evidence type="ECO:0000313" key="3">
    <source>
        <dbReference type="Proteomes" id="UP000237347"/>
    </source>
</evidence>
<evidence type="ECO:0000313" key="2">
    <source>
        <dbReference type="EMBL" id="KAK7852623.1"/>
    </source>
</evidence>
<gene>
    <name evidence="2" type="ORF">CFP56_038545</name>
</gene>
<dbReference type="AlphaFoldDB" id="A0AAW0LNM5"/>
<dbReference type="Proteomes" id="UP000237347">
    <property type="component" value="Unassembled WGS sequence"/>
</dbReference>
<evidence type="ECO:0000259" key="1">
    <source>
        <dbReference type="Pfam" id="PF14392"/>
    </source>
</evidence>
<dbReference type="PANTHER" id="PTHR31286:SF167">
    <property type="entry name" value="OS09G0268800 PROTEIN"/>
    <property type="match status" value="1"/>
</dbReference>
<protein>
    <recommendedName>
        <fullName evidence="1">Zinc knuckle CX2CX4HX4C domain-containing protein</fullName>
    </recommendedName>
</protein>
<reference evidence="2 3" key="1">
    <citation type="journal article" date="2018" name="Sci. Data">
        <title>The draft genome sequence of cork oak.</title>
        <authorList>
            <person name="Ramos A.M."/>
            <person name="Usie A."/>
            <person name="Barbosa P."/>
            <person name="Barros P.M."/>
            <person name="Capote T."/>
            <person name="Chaves I."/>
            <person name="Simoes F."/>
            <person name="Abreu I."/>
            <person name="Carrasquinho I."/>
            <person name="Faro C."/>
            <person name="Guimaraes J.B."/>
            <person name="Mendonca D."/>
            <person name="Nobrega F."/>
            <person name="Rodrigues L."/>
            <person name="Saibo N.J.M."/>
            <person name="Varela M.C."/>
            <person name="Egas C."/>
            <person name="Matos J."/>
            <person name="Miguel C.M."/>
            <person name="Oliveira M.M."/>
            <person name="Ricardo C.P."/>
            <person name="Goncalves S."/>
        </authorList>
    </citation>
    <scope>NUCLEOTIDE SEQUENCE [LARGE SCALE GENOMIC DNA]</scope>
    <source>
        <strain evidence="3">cv. HL8</strain>
    </source>
</reference>
<sequence length="83" mass="9865">MTRKPRYEIGLKIGVVLDVDVLEKGVQWGKFLRVRIHLDATTKLIRGKKVSIEKGESRWVFFKYEHLPNFYYRCGRLDHGEKD</sequence>
<dbReference type="InterPro" id="IPR040256">
    <property type="entry name" value="At4g02000-like"/>
</dbReference>
<name>A0AAW0LNM5_QUESU</name>
<organism evidence="2 3">
    <name type="scientific">Quercus suber</name>
    <name type="common">Cork oak</name>
    <dbReference type="NCBI Taxonomy" id="58331"/>
    <lineage>
        <taxon>Eukaryota</taxon>
        <taxon>Viridiplantae</taxon>
        <taxon>Streptophyta</taxon>
        <taxon>Embryophyta</taxon>
        <taxon>Tracheophyta</taxon>
        <taxon>Spermatophyta</taxon>
        <taxon>Magnoliopsida</taxon>
        <taxon>eudicotyledons</taxon>
        <taxon>Gunneridae</taxon>
        <taxon>Pentapetalae</taxon>
        <taxon>rosids</taxon>
        <taxon>fabids</taxon>
        <taxon>Fagales</taxon>
        <taxon>Fagaceae</taxon>
        <taxon>Quercus</taxon>
    </lineage>
</organism>
<dbReference type="EMBL" id="PKMF04000074">
    <property type="protein sequence ID" value="KAK7852623.1"/>
    <property type="molecule type" value="Genomic_DNA"/>
</dbReference>
<accession>A0AAW0LNM5</accession>
<dbReference type="Pfam" id="PF14392">
    <property type="entry name" value="zf-CCHC_4"/>
    <property type="match status" value="1"/>
</dbReference>